<dbReference type="GO" id="GO:0046872">
    <property type="term" value="F:metal ion binding"/>
    <property type="evidence" value="ECO:0007669"/>
    <property type="project" value="UniProtKB-KW"/>
</dbReference>
<dbReference type="RefSeq" id="WP_012733861.1">
    <property type="nucleotide sequence ID" value="NZ_CP021158.1"/>
</dbReference>
<evidence type="ECO:0000256" key="3">
    <source>
        <dbReference type="ARBA" id="ARBA00023004"/>
    </source>
</evidence>
<keyword evidence="2 4" id="KW-0479">Metal-binding</keyword>
<accession>A0AAP9XZT9</accession>
<dbReference type="EMBL" id="CP065600">
    <property type="protein sequence ID" value="QPQ91400.1"/>
    <property type="molecule type" value="Genomic_DNA"/>
</dbReference>
<evidence type="ECO:0000313" key="7">
    <source>
        <dbReference type="Proteomes" id="UP000594892"/>
    </source>
</evidence>
<sequence>MEGFALLGAGRRGALGSLYLCGLVAAAGVSAAYGASPAQILNGYAAQSGSEPIASRGQQFFTARHGREWACATCHGAMPTGKGQHAATGKTIAPLAPAFNPERFTDAAKTEKWFRRNCGDVVGRECTASEKADILSWLMTLRP</sequence>
<gene>
    <name evidence="6" type="ORF">I6H06_10995</name>
</gene>
<dbReference type="Pfam" id="PF09086">
    <property type="entry name" value="DUF1924"/>
    <property type="match status" value="1"/>
</dbReference>
<reference evidence="6 7" key="1">
    <citation type="submission" date="2020-12" db="EMBL/GenBank/DDBJ databases">
        <title>FDA dAtabase for Regulatory Grade micrObial Sequences (FDA-ARGOS): Supporting development and validation of Infectious Disease Dx tests.</title>
        <authorList>
            <person name="Minogue T."/>
            <person name="Wolcott M."/>
            <person name="Wasieloski L."/>
            <person name="Aguilar W."/>
            <person name="Moore D."/>
            <person name="Jaissle J."/>
            <person name="Tallon L."/>
            <person name="Sadzewicz L."/>
            <person name="Zhao X."/>
            <person name="Boylan J."/>
            <person name="Ott S."/>
            <person name="Bowen H."/>
            <person name="Vavikolanu K."/>
            <person name="Mehta A."/>
            <person name="Aluvathingal J."/>
            <person name="Nadendla S."/>
            <person name="Yan Y."/>
            <person name="Sichtig H."/>
        </authorList>
    </citation>
    <scope>NUCLEOTIDE SEQUENCE [LARGE SCALE GENOMIC DNA]</scope>
    <source>
        <strain evidence="6 7">FDAARGOS_949</strain>
    </source>
</reference>
<dbReference type="InterPro" id="IPR009056">
    <property type="entry name" value="Cyt_c-like_dom"/>
</dbReference>
<keyword evidence="3 4" id="KW-0408">Iron</keyword>
<protein>
    <submittedName>
        <fullName evidence="6">DUF1924 domain-containing protein</fullName>
    </submittedName>
</protein>
<dbReference type="Proteomes" id="UP000594892">
    <property type="component" value="Chromosome 1"/>
</dbReference>
<dbReference type="InterPro" id="IPR015170">
    <property type="entry name" value="DUF1924_SHP"/>
</dbReference>
<name>A0AAP9XZT9_BURGL</name>
<dbReference type="InterPro" id="IPR036909">
    <property type="entry name" value="Cyt_c-like_dom_sf"/>
</dbReference>
<feature type="domain" description="Cytochrome c" evidence="5">
    <location>
        <begin position="52"/>
        <end position="142"/>
    </location>
</feature>
<dbReference type="PROSITE" id="PS51007">
    <property type="entry name" value="CYTC"/>
    <property type="match status" value="1"/>
</dbReference>
<dbReference type="Gene3D" id="1.10.760.10">
    <property type="entry name" value="Cytochrome c-like domain"/>
    <property type="match status" value="1"/>
</dbReference>
<dbReference type="SUPFAM" id="SSF46626">
    <property type="entry name" value="Cytochrome c"/>
    <property type="match status" value="1"/>
</dbReference>
<evidence type="ECO:0000256" key="2">
    <source>
        <dbReference type="ARBA" id="ARBA00022723"/>
    </source>
</evidence>
<dbReference type="AlphaFoldDB" id="A0AAP9XZT9"/>
<evidence type="ECO:0000256" key="4">
    <source>
        <dbReference type="PROSITE-ProRule" id="PRU00433"/>
    </source>
</evidence>
<evidence type="ECO:0000256" key="1">
    <source>
        <dbReference type="ARBA" id="ARBA00022617"/>
    </source>
</evidence>
<dbReference type="GO" id="GO:0009055">
    <property type="term" value="F:electron transfer activity"/>
    <property type="evidence" value="ECO:0007669"/>
    <property type="project" value="InterPro"/>
</dbReference>
<organism evidence="6 7">
    <name type="scientific">Burkholderia glumae</name>
    <name type="common">Pseudomonas glumae</name>
    <dbReference type="NCBI Taxonomy" id="337"/>
    <lineage>
        <taxon>Bacteria</taxon>
        <taxon>Pseudomonadati</taxon>
        <taxon>Pseudomonadota</taxon>
        <taxon>Betaproteobacteria</taxon>
        <taxon>Burkholderiales</taxon>
        <taxon>Burkholderiaceae</taxon>
        <taxon>Burkholderia</taxon>
    </lineage>
</organism>
<evidence type="ECO:0000259" key="5">
    <source>
        <dbReference type="PROSITE" id="PS51007"/>
    </source>
</evidence>
<keyword evidence="1 4" id="KW-0349">Heme</keyword>
<proteinExistence type="predicted"/>
<evidence type="ECO:0000313" key="6">
    <source>
        <dbReference type="EMBL" id="QPQ91400.1"/>
    </source>
</evidence>
<dbReference type="GO" id="GO:0020037">
    <property type="term" value="F:heme binding"/>
    <property type="evidence" value="ECO:0007669"/>
    <property type="project" value="InterPro"/>
</dbReference>